<name>A0A2T7PPY3_POMCA</name>
<feature type="compositionally biased region" description="Basic and acidic residues" evidence="1">
    <location>
        <begin position="612"/>
        <end position="621"/>
    </location>
</feature>
<dbReference type="InterPro" id="IPR001304">
    <property type="entry name" value="C-type_lectin-like"/>
</dbReference>
<feature type="compositionally biased region" description="Basic residues" evidence="1">
    <location>
        <begin position="598"/>
        <end position="610"/>
    </location>
</feature>
<dbReference type="PROSITE" id="PS50041">
    <property type="entry name" value="C_TYPE_LECTIN_2"/>
    <property type="match status" value="1"/>
</dbReference>
<feature type="region of interest" description="Disordered" evidence="1">
    <location>
        <begin position="405"/>
        <end position="455"/>
    </location>
</feature>
<dbReference type="InterPro" id="IPR016187">
    <property type="entry name" value="CTDL_fold"/>
</dbReference>
<feature type="region of interest" description="Disordered" evidence="1">
    <location>
        <begin position="550"/>
        <end position="627"/>
    </location>
</feature>
<feature type="compositionally biased region" description="Basic and acidic residues" evidence="1">
    <location>
        <begin position="550"/>
        <end position="562"/>
    </location>
</feature>
<reference evidence="3 4" key="1">
    <citation type="submission" date="2018-04" db="EMBL/GenBank/DDBJ databases">
        <title>The genome of golden apple snail Pomacea canaliculata provides insight into stress tolerance and invasive adaptation.</title>
        <authorList>
            <person name="Liu C."/>
            <person name="Liu B."/>
            <person name="Ren Y."/>
            <person name="Zhang Y."/>
            <person name="Wang H."/>
            <person name="Li S."/>
            <person name="Jiang F."/>
            <person name="Yin L."/>
            <person name="Zhang G."/>
            <person name="Qian W."/>
            <person name="Fan W."/>
        </authorList>
    </citation>
    <scope>NUCLEOTIDE SEQUENCE [LARGE SCALE GENOMIC DNA]</scope>
    <source>
        <strain evidence="3">SZHN2017</strain>
        <tissue evidence="3">Muscle</tissue>
    </source>
</reference>
<keyword evidence="4" id="KW-1185">Reference proteome</keyword>
<dbReference type="STRING" id="400727.A0A2T7PPY3"/>
<protein>
    <recommendedName>
        <fullName evidence="2">C-type lectin domain-containing protein</fullName>
    </recommendedName>
</protein>
<organism evidence="3 4">
    <name type="scientific">Pomacea canaliculata</name>
    <name type="common">Golden apple snail</name>
    <dbReference type="NCBI Taxonomy" id="400727"/>
    <lineage>
        <taxon>Eukaryota</taxon>
        <taxon>Metazoa</taxon>
        <taxon>Spiralia</taxon>
        <taxon>Lophotrochozoa</taxon>
        <taxon>Mollusca</taxon>
        <taxon>Gastropoda</taxon>
        <taxon>Caenogastropoda</taxon>
        <taxon>Architaenioglossa</taxon>
        <taxon>Ampullarioidea</taxon>
        <taxon>Ampullariidae</taxon>
        <taxon>Pomacea</taxon>
    </lineage>
</organism>
<dbReference type="AlphaFoldDB" id="A0A2T7PPY3"/>
<comment type="caution">
    <text evidence="3">The sequence shown here is derived from an EMBL/GenBank/DDBJ whole genome shotgun (WGS) entry which is preliminary data.</text>
</comment>
<feature type="compositionally biased region" description="Polar residues" evidence="1">
    <location>
        <begin position="585"/>
        <end position="595"/>
    </location>
</feature>
<evidence type="ECO:0000259" key="2">
    <source>
        <dbReference type="PROSITE" id="PS50041"/>
    </source>
</evidence>
<evidence type="ECO:0000256" key="1">
    <source>
        <dbReference type="SAM" id="MobiDB-lite"/>
    </source>
</evidence>
<gene>
    <name evidence="3" type="ORF">C0Q70_02446</name>
</gene>
<dbReference type="CDD" id="cd00037">
    <property type="entry name" value="CLECT"/>
    <property type="match status" value="1"/>
</dbReference>
<dbReference type="EMBL" id="PZQS01000002">
    <property type="protein sequence ID" value="PVD35483.1"/>
    <property type="molecule type" value="Genomic_DNA"/>
</dbReference>
<feature type="domain" description="C-type lectin" evidence="2">
    <location>
        <begin position="81"/>
        <end position="178"/>
    </location>
</feature>
<evidence type="ECO:0000313" key="3">
    <source>
        <dbReference type="EMBL" id="PVD35483.1"/>
    </source>
</evidence>
<dbReference type="Proteomes" id="UP000245119">
    <property type="component" value="Linkage Group LG2"/>
</dbReference>
<sequence>MTPWNVYPTKLEHHVDEDLNRTDIIDAQDEKPMTPGGPMDVNSKMSDLEQTVNEEEQQYANSLRTSYVKQEQCHVGWNQLTKFKCYKYMDSAATWYDAKLQCQKMDSSLVTFETGDELSVVHEHYGFLIVGIGAWTGLRNDGQLTWDSNHTIQEEFLESALGTGGLEGIAQKRGCFYLQKSDEKKFLVHLRKKDENVRSCSDCHGNGTMTLSSKEHKDGDGVTECSGVQVLQFIQLVQPVDRVSAQVVVLWLLLLEALTAPHVLWVLSRRYRHALVYVWTVHVLRDTSAKEEDPSACTLQSYTRRVQAPGGATVRVTARVRRGVTITGPVHEYQTKQSFQLLNPMDKSGPIREKTTPRDFPPTTLEQARRGAEIITTDLDDDLTVITDIASTKKRYIYHSPASERAAQASLQRPEAAEGSGGSSQTTSPSRLSVNSPTRPFDMRRSGSAREAWKEQMRKKHLPAVFVNDAFDAEEEGERGQDLVSDMHVLPDVALVGGDFDERSDGAPRVESESDGSSFQYDDRDIEIILDGHHGLHSGGSRSVLEKVVEAEAPRESNDDPVPHFAATTEGVLKDGYLGRVDSYGDSSEGSSTEKQSVRGRKKPPRRSSRTNRSDGTEEARAWTLQGEGLKQGADEFVGREFFLYEADQSKQMPAYEMQNDFNQYSSSVELDKEGFRKNFSRVPESVNPGLVSVAFSKNDFVKLQNITSDSTDADNIPDNVSVTSTVKVSGDKNSSNKANKVLMKDVFKDEFDEVAPHNPRKRTEVMDKDFDDVDEPRGTPTGNSVISAPWTLTPEVGASRTVLTLVVGLAALTSGEMLTAANR</sequence>
<proteinExistence type="predicted"/>
<accession>A0A2T7PPY3</accession>
<evidence type="ECO:0000313" key="4">
    <source>
        <dbReference type="Proteomes" id="UP000245119"/>
    </source>
</evidence>
<dbReference type="SMART" id="SM00034">
    <property type="entry name" value="CLECT"/>
    <property type="match status" value="1"/>
</dbReference>
<dbReference type="Pfam" id="PF00059">
    <property type="entry name" value="Lectin_C"/>
    <property type="match status" value="1"/>
</dbReference>
<dbReference type="Gene3D" id="3.10.100.10">
    <property type="entry name" value="Mannose-Binding Protein A, subunit A"/>
    <property type="match status" value="1"/>
</dbReference>
<dbReference type="SUPFAM" id="SSF56436">
    <property type="entry name" value="C-type lectin-like"/>
    <property type="match status" value="1"/>
</dbReference>
<dbReference type="InterPro" id="IPR016186">
    <property type="entry name" value="C-type_lectin-like/link_sf"/>
</dbReference>
<dbReference type="OrthoDB" id="9887972at2759"/>